<dbReference type="SUPFAM" id="SSF48452">
    <property type="entry name" value="TPR-like"/>
    <property type="match status" value="1"/>
</dbReference>
<organism evidence="1 2">
    <name type="scientific">Virgibacillus salinus</name>
    <dbReference type="NCBI Taxonomy" id="553311"/>
    <lineage>
        <taxon>Bacteria</taxon>
        <taxon>Bacillati</taxon>
        <taxon>Bacillota</taxon>
        <taxon>Bacilli</taxon>
        <taxon>Bacillales</taxon>
        <taxon>Bacillaceae</taxon>
        <taxon>Virgibacillus</taxon>
    </lineage>
</organism>
<accession>A0A1H1B1E4</accession>
<keyword evidence="2" id="KW-1185">Reference proteome</keyword>
<proteinExistence type="predicted"/>
<sequence>MQSDKENVILFPKWRTTLEEESLKAIKEKRYEEALTKLDQLLSYHIDNHEIVIGKLICLMEMDRYEEAQDLCEAVLKYKDENYYHYLHIYLTILFQTSQYELLMEQVEFEFESEVVPDVIHEQFQQLYDMSKNMKNEIRNEKSSEYIDELLKAVKQENHVQQWRLVEQMRKINANPTDSIKNLLIENNVHPVTKTAVFKWLQERSISDEVTVSKLNKQLTIPPVNVPEISSHKTMKQTLLLINELEQKNPSLFQLVERLLYRYVYVRYPIMPNDRDIIHIAEALSKIGEEYLDIHIEDSKHLDESVKKYVEEIKMCEALYLTIIEA</sequence>
<dbReference type="Gene3D" id="1.25.40.10">
    <property type="entry name" value="Tetratricopeptide repeat domain"/>
    <property type="match status" value="1"/>
</dbReference>
<dbReference type="AlphaFoldDB" id="A0A1H1B1E4"/>
<evidence type="ECO:0000313" key="1">
    <source>
        <dbReference type="EMBL" id="SDQ45601.1"/>
    </source>
</evidence>
<evidence type="ECO:0000313" key="2">
    <source>
        <dbReference type="Proteomes" id="UP000199444"/>
    </source>
</evidence>
<reference evidence="1 2" key="1">
    <citation type="submission" date="2016-10" db="EMBL/GenBank/DDBJ databases">
        <authorList>
            <person name="de Groot N.N."/>
        </authorList>
    </citation>
    <scope>NUCLEOTIDE SEQUENCE [LARGE SCALE GENOMIC DNA]</scope>
    <source>
        <strain evidence="1 2">CGMCC 1.10449</strain>
    </source>
</reference>
<dbReference type="SUPFAM" id="SSF116965">
    <property type="entry name" value="Hypothetical protein MPN330"/>
    <property type="match status" value="1"/>
</dbReference>
<dbReference type="EMBL" id="FNKD01000002">
    <property type="protein sequence ID" value="SDQ45601.1"/>
    <property type="molecule type" value="Genomic_DNA"/>
</dbReference>
<dbReference type="STRING" id="553311.SAMN05216231_1549"/>
<dbReference type="Proteomes" id="UP000199444">
    <property type="component" value="Unassembled WGS sequence"/>
</dbReference>
<dbReference type="Pfam" id="PF14559">
    <property type="entry name" value="TPR_19"/>
    <property type="match status" value="1"/>
</dbReference>
<protein>
    <submittedName>
        <fullName evidence="1">Tetratricopeptide repeat-containing protein</fullName>
    </submittedName>
</protein>
<gene>
    <name evidence="1" type="ORF">SAMN05216231_1549</name>
</gene>
<dbReference type="InterPro" id="IPR011990">
    <property type="entry name" value="TPR-like_helical_dom_sf"/>
</dbReference>
<name>A0A1H1B1E4_9BACI</name>
<dbReference type="RefSeq" id="WP_092492404.1">
    <property type="nucleotide sequence ID" value="NZ_FNKD01000002.1"/>
</dbReference>